<protein>
    <submittedName>
        <fullName evidence="2">Uncharacterized protein</fullName>
    </submittedName>
</protein>
<evidence type="ECO:0000313" key="2">
    <source>
        <dbReference type="EMBL" id="OON14983.1"/>
    </source>
</evidence>
<name>A0A1S8WKX2_OPIVI</name>
<reference evidence="2 3" key="1">
    <citation type="submission" date="2015-03" db="EMBL/GenBank/DDBJ databases">
        <title>Draft genome of the nematode, Opisthorchis viverrini.</title>
        <authorList>
            <person name="Mitreva M."/>
        </authorList>
    </citation>
    <scope>NUCLEOTIDE SEQUENCE [LARGE SCALE GENOMIC DNA]</scope>
    <source>
        <strain evidence="2">Khon Kaen</strain>
    </source>
</reference>
<proteinExistence type="predicted"/>
<dbReference type="EMBL" id="KV906288">
    <property type="protein sequence ID" value="OON14983.1"/>
    <property type="molecule type" value="Genomic_DNA"/>
</dbReference>
<evidence type="ECO:0000256" key="1">
    <source>
        <dbReference type="SAM" id="MobiDB-lite"/>
    </source>
</evidence>
<dbReference type="AlphaFoldDB" id="A0A1S8WKX2"/>
<evidence type="ECO:0000313" key="3">
    <source>
        <dbReference type="Proteomes" id="UP000243686"/>
    </source>
</evidence>
<dbReference type="Proteomes" id="UP000243686">
    <property type="component" value="Unassembled WGS sequence"/>
</dbReference>
<feature type="compositionally biased region" description="Polar residues" evidence="1">
    <location>
        <begin position="1"/>
        <end position="11"/>
    </location>
</feature>
<organism evidence="2 3">
    <name type="scientific">Opisthorchis viverrini</name>
    <name type="common">Southeast Asian liver fluke</name>
    <dbReference type="NCBI Taxonomy" id="6198"/>
    <lineage>
        <taxon>Eukaryota</taxon>
        <taxon>Metazoa</taxon>
        <taxon>Spiralia</taxon>
        <taxon>Lophotrochozoa</taxon>
        <taxon>Platyhelminthes</taxon>
        <taxon>Trematoda</taxon>
        <taxon>Digenea</taxon>
        <taxon>Opisthorchiida</taxon>
        <taxon>Opisthorchiata</taxon>
        <taxon>Opisthorchiidae</taxon>
        <taxon>Opisthorchis</taxon>
    </lineage>
</organism>
<accession>A0A1S8WKX2</accession>
<keyword evidence="3" id="KW-1185">Reference proteome</keyword>
<feature type="compositionally biased region" description="Low complexity" evidence="1">
    <location>
        <begin position="20"/>
        <end position="29"/>
    </location>
</feature>
<sequence>MSEPTSKTKSQLRAERRAIQEAQRAAKAAVKSHPVGSKNVRPEPTVGAKATQLRLPDVPDLTPSCQTVQNVDKLVSLADPALDVREDSKFSLFTDLFY</sequence>
<gene>
    <name evidence="2" type="ORF">X801_09217</name>
</gene>
<feature type="region of interest" description="Disordered" evidence="1">
    <location>
        <begin position="1"/>
        <end position="61"/>
    </location>
</feature>